<evidence type="ECO:0000256" key="1">
    <source>
        <dbReference type="SAM" id="MobiDB-lite"/>
    </source>
</evidence>
<reference evidence="3" key="1">
    <citation type="journal article" date="2015" name="Proc. Natl. Acad. Sci. U.S.A.">
        <title>Genome sequencing of adzuki bean (Vigna angularis) provides insight into high starch and low fat accumulation and domestication.</title>
        <authorList>
            <person name="Yang K."/>
            <person name="Tian Z."/>
            <person name="Chen C."/>
            <person name="Luo L."/>
            <person name="Zhao B."/>
            <person name="Wang Z."/>
            <person name="Yu L."/>
            <person name="Li Y."/>
            <person name="Sun Y."/>
            <person name="Li W."/>
            <person name="Chen Y."/>
            <person name="Li Y."/>
            <person name="Zhang Y."/>
            <person name="Ai D."/>
            <person name="Zhao J."/>
            <person name="Shang C."/>
            <person name="Ma Y."/>
            <person name="Wu B."/>
            <person name="Wang M."/>
            <person name="Gao L."/>
            <person name="Sun D."/>
            <person name="Zhang P."/>
            <person name="Guo F."/>
            <person name="Wang W."/>
            <person name="Li Y."/>
            <person name="Wang J."/>
            <person name="Varshney R.K."/>
            <person name="Wang J."/>
            <person name="Ling H.Q."/>
            <person name="Wan P."/>
        </authorList>
    </citation>
    <scope>NUCLEOTIDE SEQUENCE</scope>
    <source>
        <strain evidence="3">cv. Jingnong 6</strain>
    </source>
</reference>
<feature type="region of interest" description="Disordered" evidence="1">
    <location>
        <begin position="1"/>
        <end position="26"/>
    </location>
</feature>
<proteinExistence type="predicted"/>
<organism evidence="2 3">
    <name type="scientific">Phaseolus angularis</name>
    <name type="common">Azuki bean</name>
    <name type="synonym">Vigna angularis</name>
    <dbReference type="NCBI Taxonomy" id="3914"/>
    <lineage>
        <taxon>Eukaryota</taxon>
        <taxon>Viridiplantae</taxon>
        <taxon>Streptophyta</taxon>
        <taxon>Embryophyta</taxon>
        <taxon>Tracheophyta</taxon>
        <taxon>Spermatophyta</taxon>
        <taxon>Magnoliopsida</taxon>
        <taxon>eudicotyledons</taxon>
        <taxon>Gunneridae</taxon>
        <taxon>Pentapetalae</taxon>
        <taxon>rosids</taxon>
        <taxon>fabids</taxon>
        <taxon>Fabales</taxon>
        <taxon>Fabaceae</taxon>
        <taxon>Papilionoideae</taxon>
        <taxon>50 kb inversion clade</taxon>
        <taxon>NPAAA clade</taxon>
        <taxon>indigoferoid/millettioid clade</taxon>
        <taxon>Phaseoleae</taxon>
        <taxon>Vigna</taxon>
    </lineage>
</organism>
<evidence type="ECO:0000313" key="2">
    <source>
        <dbReference type="EMBL" id="KOM40770.1"/>
    </source>
</evidence>
<dbReference type="AlphaFoldDB" id="A0A0L9UCW6"/>
<name>A0A0L9UCW6_PHAAN</name>
<dbReference type="Proteomes" id="UP000053144">
    <property type="component" value="Chromosome 4"/>
</dbReference>
<sequence length="143" mass="16512">MKEEDEDNEEKLVHQDSVLDNNELEPSKPGKFKNRLWVMKAIKANGDLEIEAPYSRRFKLVARKMLRLCWLYDASPGLQCMSLDEFNTHMSWPRDQARASGGGDKSPKRMMRKIQMPLRGVMTTSPDAARSGFSYVFVIFMHV</sequence>
<evidence type="ECO:0000313" key="3">
    <source>
        <dbReference type="Proteomes" id="UP000053144"/>
    </source>
</evidence>
<gene>
    <name evidence="2" type="ORF">LR48_Vigan04g096800</name>
</gene>
<dbReference type="EMBL" id="CM003374">
    <property type="protein sequence ID" value="KOM40770.1"/>
    <property type="molecule type" value="Genomic_DNA"/>
</dbReference>
<protein>
    <submittedName>
        <fullName evidence="2">Uncharacterized protein</fullName>
    </submittedName>
</protein>
<accession>A0A0L9UCW6</accession>
<dbReference type="Gramene" id="KOM40770">
    <property type="protein sequence ID" value="KOM40770"/>
    <property type="gene ID" value="LR48_Vigan04g096800"/>
</dbReference>